<dbReference type="AlphaFoldDB" id="A0A0K1EQJ1"/>
<protein>
    <recommendedName>
        <fullName evidence="3">VCBS repeat-containing protein</fullName>
    </recommendedName>
</protein>
<dbReference type="RefSeq" id="WP_281180771.1">
    <property type="nucleotide sequence ID" value="NZ_CP012159.1"/>
</dbReference>
<dbReference type="EMBL" id="CP012159">
    <property type="protein sequence ID" value="AKT43101.1"/>
    <property type="molecule type" value="Genomic_DNA"/>
</dbReference>
<gene>
    <name evidence="1" type="ORF">CMC5_073290</name>
</gene>
<proteinExistence type="predicted"/>
<dbReference type="KEGG" id="ccro:CMC5_073290"/>
<keyword evidence="2" id="KW-1185">Reference proteome</keyword>
<evidence type="ECO:0000313" key="2">
    <source>
        <dbReference type="Proteomes" id="UP000067626"/>
    </source>
</evidence>
<sequence>MTPAGLRSPDASAHLVDVDGDGMVDLLQCQVSAHEQLWHLHR</sequence>
<organism evidence="1 2">
    <name type="scientific">Chondromyces crocatus</name>
    <dbReference type="NCBI Taxonomy" id="52"/>
    <lineage>
        <taxon>Bacteria</taxon>
        <taxon>Pseudomonadati</taxon>
        <taxon>Myxococcota</taxon>
        <taxon>Polyangia</taxon>
        <taxon>Polyangiales</taxon>
        <taxon>Polyangiaceae</taxon>
        <taxon>Chondromyces</taxon>
    </lineage>
</organism>
<dbReference type="STRING" id="52.CMC5_073290"/>
<dbReference type="Proteomes" id="UP000067626">
    <property type="component" value="Chromosome"/>
</dbReference>
<evidence type="ECO:0008006" key="3">
    <source>
        <dbReference type="Google" id="ProtNLM"/>
    </source>
</evidence>
<accession>A0A0K1EQJ1</accession>
<reference evidence="1 2" key="1">
    <citation type="submission" date="2015-07" db="EMBL/GenBank/DDBJ databases">
        <title>Genome analysis of myxobacterium Chondromyces crocatus Cm c5 reveals a high potential for natural compound synthesis and the genetic basis for the loss of fruiting body formation.</title>
        <authorList>
            <person name="Zaburannyi N."/>
            <person name="Bunk B."/>
            <person name="Maier J."/>
            <person name="Overmann J."/>
            <person name="Mueller R."/>
        </authorList>
    </citation>
    <scope>NUCLEOTIDE SEQUENCE [LARGE SCALE GENOMIC DNA]</scope>
    <source>
        <strain evidence="1 2">Cm c5</strain>
    </source>
</reference>
<name>A0A0K1EQJ1_CHOCO</name>
<evidence type="ECO:0000313" key="1">
    <source>
        <dbReference type="EMBL" id="AKT43101.1"/>
    </source>
</evidence>